<reference evidence="1" key="1">
    <citation type="submission" date="2016-05" db="EMBL/GenBank/DDBJ databases">
        <title>Microbial consortia oxidize butane by reversing methanogenesis.</title>
        <authorList>
            <person name="Laso-Perez R."/>
            <person name="Richter M."/>
            <person name="Wegener G."/>
            <person name="Musat F."/>
        </authorList>
    </citation>
    <scope>NUCLEOTIDE SEQUENCE [LARGE SCALE GENOMIC DNA]</scope>
    <source>
        <strain evidence="1">BOX1</strain>
    </source>
</reference>
<proteinExistence type="predicted"/>
<evidence type="ECO:0000313" key="2">
    <source>
        <dbReference type="Proteomes" id="UP000185779"/>
    </source>
</evidence>
<name>A0A1F2P715_9EURY</name>
<evidence type="ECO:0000313" key="1">
    <source>
        <dbReference type="EMBL" id="OFV66974.1"/>
    </source>
</evidence>
<dbReference type="EMBL" id="LYOR01000001">
    <property type="protein sequence ID" value="OFV66974.1"/>
    <property type="molecule type" value="Genomic_DNA"/>
</dbReference>
<keyword evidence="2" id="KW-1185">Reference proteome</keyword>
<gene>
    <name evidence="1" type="ORF">SBU_000267</name>
</gene>
<protein>
    <submittedName>
        <fullName evidence="1">Uncharacterized protein</fullName>
    </submittedName>
</protein>
<dbReference type="Proteomes" id="UP000185779">
    <property type="component" value="Unassembled WGS sequence"/>
</dbReference>
<sequence length="253" mass="29280">MGEEELYPDIREFLINQKNCFPEYCNFELYLSELSRRIDVFGISKENGGEKVIYLSEGKKELLKNKNFAWVIGEVLPLQRYGDYVYVFGAGGDFEDEDKAYVEECKRLGVGILVFDETGKIDELLEPVRNDIESSVKQKMLLKIFLRDTSTPIADLIFQGVYEYGKLKSDTALPCAKFIDVYNCLFKNEACKEAVRSITGYHTLKDIDVRRAFQREYRGTPYVKIERMGSRLDDFICITEEGMKIVREPILLD</sequence>
<organism evidence="1 2">
    <name type="scientific">Candidatus Syntropharchaeum butanivorans</name>
    <dbReference type="NCBI Taxonomy" id="1839936"/>
    <lineage>
        <taxon>Archaea</taxon>
        <taxon>Methanobacteriati</taxon>
        <taxon>Methanobacteriota</taxon>
        <taxon>Stenosarchaea group</taxon>
        <taxon>Methanomicrobia</taxon>
        <taxon>Methanosarcinales</taxon>
        <taxon>ANME-2 cluster</taxon>
        <taxon>Candidatus Syntropharchaeum</taxon>
    </lineage>
</organism>
<dbReference type="AlphaFoldDB" id="A0A1F2P715"/>
<comment type="caution">
    <text evidence="1">The sequence shown here is derived from an EMBL/GenBank/DDBJ whole genome shotgun (WGS) entry which is preliminary data.</text>
</comment>
<accession>A0A1F2P715</accession>